<evidence type="ECO:0000313" key="1">
    <source>
        <dbReference type="EMBL" id="EOY03816.1"/>
    </source>
</evidence>
<name>A0A061EFY8_THECC</name>
<sequence>MNKWKVSKILTEVNSEADTLVTARMLRQQELLVGYVVSDVSMWVSLEFVMLRRIVVPLERSSFAPWISIGFLLYTSMH</sequence>
<proteinExistence type="predicted"/>
<dbReference type="AlphaFoldDB" id="A0A061EFY8"/>
<protein>
    <submittedName>
        <fullName evidence="1">Uncharacterized protein</fullName>
    </submittedName>
</protein>
<reference evidence="1 2" key="1">
    <citation type="journal article" date="2013" name="Genome Biol.">
        <title>The genome sequence of the most widely cultivated cacao type and its use to identify candidate genes regulating pod color.</title>
        <authorList>
            <person name="Motamayor J.C."/>
            <person name="Mockaitis K."/>
            <person name="Schmutz J."/>
            <person name="Haiminen N."/>
            <person name="Iii D.L."/>
            <person name="Cornejo O."/>
            <person name="Findley S.D."/>
            <person name="Zheng P."/>
            <person name="Utro F."/>
            <person name="Royaert S."/>
            <person name="Saski C."/>
            <person name="Jenkins J."/>
            <person name="Podicheti R."/>
            <person name="Zhao M."/>
            <person name="Scheffler B.E."/>
            <person name="Stack J.C."/>
            <person name="Feltus F.A."/>
            <person name="Mustiga G.M."/>
            <person name="Amores F."/>
            <person name="Phillips W."/>
            <person name="Marelli J.P."/>
            <person name="May G.D."/>
            <person name="Shapiro H."/>
            <person name="Ma J."/>
            <person name="Bustamante C.D."/>
            <person name="Schnell R.J."/>
            <person name="Main D."/>
            <person name="Gilbert D."/>
            <person name="Parida L."/>
            <person name="Kuhn D.N."/>
        </authorList>
    </citation>
    <scope>NUCLEOTIDE SEQUENCE [LARGE SCALE GENOMIC DNA]</scope>
    <source>
        <strain evidence="2">cv. Matina 1-6</strain>
    </source>
</reference>
<gene>
    <name evidence="1" type="ORF">TCM_019007</name>
</gene>
<dbReference type="HOGENOM" id="CLU_2626939_0_0_1"/>
<keyword evidence="2" id="KW-1185">Reference proteome</keyword>
<dbReference type="Proteomes" id="UP000026915">
    <property type="component" value="Chromosome 4"/>
</dbReference>
<dbReference type="InParanoid" id="A0A061EFY8"/>
<accession>A0A061EFY8</accession>
<dbReference type="EMBL" id="CM001882">
    <property type="protein sequence ID" value="EOY03816.1"/>
    <property type="molecule type" value="Genomic_DNA"/>
</dbReference>
<evidence type="ECO:0000313" key="2">
    <source>
        <dbReference type="Proteomes" id="UP000026915"/>
    </source>
</evidence>
<organism evidence="1 2">
    <name type="scientific">Theobroma cacao</name>
    <name type="common">Cacao</name>
    <name type="synonym">Cocoa</name>
    <dbReference type="NCBI Taxonomy" id="3641"/>
    <lineage>
        <taxon>Eukaryota</taxon>
        <taxon>Viridiplantae</taxon>
        <taxon>Streptophyta</taxon>
        <taxon>Embryophyta</taxon>
        <taxon>Tracheophyta</taxon>
        <taxon>Spermatophyta</taxon>
        <taxon>Magnoliopsida</taxon>
        <taxon>eudicotyledons</taxon>
        <taxon>Gunneridae</taxon>
        <taxon>Pentapetalae</taxon>
        <taxon>rosids</taxon>
        <taxon>malvids</taxon>
        <taxon>Malvales</taxon>
        <taxon>Malvaceae</taxon>
        <taxon>Byttnerioideae</taxon>
        <taxon>Theobroma</taxon>
    </lineage>
</organism>
<dbReference type="Gramene" id="EOY03816">
    <property type="protein sequence ID" value="EOY03816"/>
    <property type="gene ID" value="TCM_019007"/>
</dbReference>